<comment type="caution">
    <text evidence="2">The sequence shown here is derived from an EMBL/GenBank/DDBJ whole genome shotgun (WGS) entry which is preliminary data.</text>
</comment>
<accession>A0A9P4IKA0</accession>
<dbReference type="Pfam" id="PF12697">
    <property type="entry name" value="Abhydrolase_6"/>
    <property type="match status" value="1"/>
</dbReference>
<sequence length="262" mass="28497">MATSKPTILFAHGAFHTPESFSNLASALEKKGYHCPNDFQLPSIDAPSSAAPGLLEDAQALRQYVLECIDGTGRFESQGPNDCVVVMHSYGGAVGSQALEGLGTKQRPGKKAIKKLVYINANIVEPGDTVQAQMERFGQLTDYQAPPDLYMLDGQNVKYVGPEDLFYNDIDPESSKTLYAGLKPTGFGAFLTPLTGAAYRDIPSWALVGDRDNCLTPKFQEWELGLHKGYFEHVEHIDGGHFCFIPKPAEVAEVVDRAATAL</sequence>
<evidence type="ECO:0000259" key="1">
    <source>
        <dbReference type="Pfam" id="PF12697"/>
    </source>
</evidence>
<dbReference type="Gene3D" id="3.40.50.1820">
    <property type="entry name" value="alpha/beta hydrolase"/>
    <property type="match status" value="1"/>
</dbReference>
<proteinExistence type="predicted"/>
<dbReference type="PANTHER" id="PTHR37017">
    <property type="entry name" value="AB HYDROLASE-1 DOMAIN-CONTAINING PROTEIN-RELATED"/>
    <property type="match status" value="1"/>
</dbReference>
<organism evidence="2 3">
    <name type="scientific">Rhizodiscina lignyota</name>
    <dbReference type="NCBI Taxonomy" id="1504668"/>
    <lineage>
        <taxon>Eukaryota</taxon>
        <taxon>Fungi</taxon>
        <taxon>Dikarya</taxon>
        <taxon>Ascomycota</taxon>
        <taxon>Pezizomycotina</taxon>
        <taxon>Dothideomycetes</taxon>
        <taxon>Pleosporomycetidae</taxon>
        <taxon>Aulographales</taxon>
        <taxon>Rhizodiscinaceae</taxon>
        <taxon>Rhizodiscina</taxon>
    </lineage>
</organism>
<dbReference type="OrthoDB" id="1263307at2759"/>
<name>A0A9P4IKA0_9PEZI</name>
<feature type="domain" description="AB hydrolase-1" evidence="1">
    <location>
        <begin position="8"/>
        <end position="254"/>
    </location>
</feature>
<dbReference type="AlphaFoldDB" id="A0A9P4IKA0"/>
<gene>
    <name evidence="2" type="ORF">NA57DRAFT_72669</name>
</gene>
<keyword evidence="3" id="KW-1185">Reference proteome</keyword>
<reference evidence="2" key="1">
    <citation type="journal article" date="2020" name="Stud. Mycol.">
        <title>101 Dothideomycetes genomes: a test case for predicting lifestyles and emergence of pathogens.</title>
        <authorList>
            <person name="Haridas S."/>
            <person name="Albert R."/>
            <person name="Binder M."/>
            <person name="Bloem J."/>
            <person name="Labutti K."/>
            <person name="Salamov A."/>
            <person name="Andreopoulos B."/>
            <person name="Baker S."/>
            <person name="Barry K."/>
            <person name="Bills G."/>
            <person name="Bluhm B."/>
            <person name="Cannon C."/>
            <person name="Castanera R."/>
            <person name="Culley D."/>
            <person name="Daum C."/>
            <person name="Ezra D."/>
            <person name="Gonzalez J."/>
            <person name="Henrissat B."/>
            <person name="Kuo A."/>
            <person name="Liang C."/>
            <person name="Lipzen A."/>
            <person name="Lutzoni F."/>
            <person name="Magnuson J."/>
            <person name="Mondo S."/>
            <person name="Nolan M."/>
            <person name="Ohm R."/>
            <person name="Pangilinan J."/>
            <person name="Park H.-J."/>
            <person name="Ramirez L."/>
            <person name="Alfaro M."/>
            <person name="Sun H."/>
            <person name="Tritt A."/>
            <person name="Yoshinaga Y."/>
            <person name="Zwiers L.-H."/>
            <person name="Turgeon B."/>
            <person name="Goodwin S."/>
            <person name="Spatafora J."/>
            <person name="Crous P."/>
            <person name="Grigoriev I."/>
        </authorList>
    </citation>
    <scope>NUCLEOTIDE SEQUENCE</scope>
    <source>
        <strain evidence="2">CBS 133067</strain>
    </source>
</reference>
<dbReference type="Proteomes" id="UP000799772">
    <property type="component" value="Unassembled WGS sequence"/>
</dbReference>
<dbReference type="InterPro" id="IPR052897">
    <property type="entry name" value="Sec-Metab_Biosynth_Hydrolase"/>
</dbReference>
<dbReference type="InterPro" id="IPR029058">
    <property type="entry name" value="AB_hydrolase_fold"/>
</dbReference>
<dbReference type="InterPro" id="IPR000073">
    <property type="entry name" value="AB_hydrolase_1"/>
</dbReference>
<dbReference type="EMBL" id="ML978123">
    <property type="protein sequence ID" value="KAF2101227.1"/>
    <property type="molecule type" value="Genomic_DNA"/>
</dbReference>
<evidence type="ECO:0000313" key="2">
    <source>
        <dbReference type="EMBL" id="KAF2101227.1"/>
    </source>
</evidence>
<evidence type="ECO:0000313" key="3">
    <source>
        <dbReference type="Proteomes" id="UP000799772"/>
    </source>
</evidence>
<dbReference type="SUPFAM" id="SSF53474">
    <property type="entry name" value="alpha/beta-Hydrolases"/>
    <property type="match status" value="1"/>
</dbReference>
<protein>
    <submittedName>
        <fullName evidence="2">Alpha/beta-hydrolase</fullName>
    </submittedName>
</protein>
<dbReference type="PANTHER" id="PTHR37017:SF11">
    <property type="entry name" value="ESTERASE_LIPASE_THIOESTERASE DOMAIN-CONTAINING PROTEIN"/>
    <property type="match status" value="1"/>
</dbReference>